<reference evidence="2" key="1">
    <citation type="submission" date="2018-01" db="EMBL/GenBank/DDBJ databases">
        <title>An insight into the sialome of Amazonian anophelines.</title>
        <authorList>
            <person name="Ribeiro J.M."/>
            <person name="Scarpassa V."/>
            <person name="Calvo E."/>
        </authorList>
    </citation>
    <scope>NUCLEOTIDE SEQUENCE</scope>
    <source>
        <tissue evidence="2">Salivary glands</tissue>
    </source>
</reference>
<dbReference type="Gene3D" id="3.30.40.10">
    <property type="entry name" value="Zinc/RING finger domain, C3HC4 (zinc finger)"/>
    <property type="match status" value="1"/>
</dbReference>
<feature type="compositionally biased region" description="Low complexity" evidence="1">
    <location>
        <begin position="295"/>
        <end position="311"/>
    </location>
</feature>
<organism evidence="2">
    <name type="scientific">Anopheles triannulatus</name>
    <dbReference type="NCBI Taxonomy" id="58253"/>
    <lineage>
        <taxon>Eukaryota</taxon>
        <taxon>Metazoa</taxon>
        <taxon>Ecdysozoa</taxon>
        <taxon>Arthropoda</taxon>
        <taxon>Hexapoda</taxon>
        <taxon>Insecta</taxon>
        <taxon>Pterygota</taxon>
        <taxon>Neoptera</taxon>
        <taxon>Endopterygota</taxon>
        <taxon>Diptera</taxon>
        <taxon>Nematocera</taxon>
        <taxon>Culicoidea</taxon>
        <taxon>Culicidae</taxon>
        <taxon>Anophelinae</taxon>
        <taxon>Anopheles</taxon>
    </lineage>
</organism>
<evidence type="ECO:0000256" key="1">
    <source>
        <dbReference type="SAM" id="MobiDB-lite"/>
    </source>
</evidence>
<name>A0A2M4ALG8_9DIPT</name>
<dbReference type="InterPro" id="IPR013083">
    <property type="entry name" value="Znf_RING/FYVE/PHD"/>
</dbReference>
<feature type="compositionally biased region" description="Low complexity" evidence="1">
    <location>
        <begin position="341"/>
        <end position="388"/>
    </location>
</feature>
<feature type="compositionally biased region" description="Polar residues" evidence="1">
    <location>
        <begin position="326"/>
        <end position="340"/>
    </location>
</feature>
<proteinExistence type="predicted"/>
<feature type="region of interest" description="Disordered" evidence="1">
    <location>
        <begin position="204"/>
        <end position="229"/>
    </location>
</feature>
<dbReference type="AlphaFoldDB" id="A0A2M4ALG8"/>
<protein>
    <submittedName>
        <fullName evidence="2">Uncharacterized protein</fullName>
    </submittedName>
</protein>
<evidence type="ECO:0000313" key="2">
    <source>
        <dbReference type="EMBL" id="MBW41635.1"/>
    </source>
</evidence>
<feature type="compositionally biased region" description="Low complexity" evidence="1">
    <location>
        <begin position="511"/>
        <end position="539"/>
    </location>
</feature>
<dbReference type="InterPro" id="IPR011011">
    <property type="entry name" value="Znf_FYVE_PHD"/>
</dbReference>
<dbReference type="EMBL" id="GGFK01008314">
    <property type="protein sequence ID" value="MBW41635.1"/>
    <property type="molecule type" value="Transcribed_RNA"/>
</dbReference>
<feature type="region of interest" description="Disordered" evidence="1">
    <location>
        <begin position="236"/>
        <end position="255"/>
    </location>
</feature>
<accession>A0A2M4ALG8</accession>
<feature type="region of interest" description="Disordered" evidence="1">
    <location>
        <begin position="265"/>
        <end position="313"/>
    </location>
</feature>
<feature type="compositionally biased region" description="Acidic residues" evidence="1">
    <location>
        <begin position="282"/>
        <end position="294"/>
    </location>
</feature>
<feature type="region of interest" description="Disordered" evidence="1">
    <location>
        <begin position="326"/>
        <end position="415"/>
    </location>
</feature>
<sequence length="685" mass="74683">MVSDWQKYKIIQEFLIPDELKDDIAYCQRSLRDCVKVHQYLTERCKDLQEEQQALVKRYRQELDAEMRAIGKEQNGLVADLMRRLKQFKQQTATERHIELADDLANGYVAWVLSNHCEVNGSAGMCQTPHKVSERLSEWQLYQKYRLESIPLSQTIEEGSAATDEGTKRAEKRLRTRPVLQTSLLKPATERTATPESVIVKPKVADSLTPPVTPPSPTQSVQQSPPSPVMAVKTVAATSAGGGSNKRKATESSAMVESKILRSRSANVGGAPAKGGKGTVEPLEDTLEPGDTFDDSSASSVATDAPSVTAAMKRSRSSLYQALNKAKLTQKTSPPNSATKGNRGVTAAATTTATAAGAANGRGNESAGRATSVSSDSSNSRSSTPGSSRKAAAAAEPPVTSDDSSNERFLPPEDYCPPPDTIHEWEQYTFLKLYGLYTLEDSRLLKERKNERKRRSCCSTERKDFHYGRYDQFEQQYYVLSKRRTNGNKRPALLYTATTVAERCMNHRKQQQQQQQQQRGGGSWSTTSTEPSPPLASSTEDVTAVVPPKSRSESPVSEPVADSATAVLEPDNKICFVCNEPGTSDSLSACGECCNIYHINCHTDTEEEKTLEKTLPTPALEPPAEDNTLSIAASDGTTAAADCATMTDGSSMIDDKLAVQILPPQRDNLCPGCFKIAQKAQLRAA</sequence>
<feature type="region of interest" description="Disordered" evidence="1">
    <location>
        <begin position="505"/>
        <end position="563"/>
    </location>
</feature>
<dbReference type="SUPFAM" id="SSF57903">
    <property type="entry name" value="FYVE/PHD zinc finger"/>
    <property type="match status" value="1"/>
</dbReference>